<name>A0A0J6XXP2_COCIT</name>
<evidence type="ECO:0000313" key="2">
    <source>
        <dbReference type="Proteomes" id="UP000054565"/>
    </source>
</evidence>
<reference evidence="2" key="1">
    <citation type="journal article" date="2010" name="Genome Res.">
        <title>Population genomic sequencing of Coccidioides fungi reveals recent hybridization and transposon control.</title>
        <authorList>
            <person name="Neafsey D.E."/>
            <person name="Barker B.M."/>
            <person name="Sharpton T.J."/>
            <person name="Stajich J.E."/>
            <person name="Park D.J."/>
            <person name="Whiston E."/>
            <person name="Hung C.-Y."/>
            <person name="McMahan C."/>
            <person name="White J."/>
            <person name="Sykes S."/>
            <person name="Heiman D."/>
            <person name="Young S."/>
            <person name="Zeng Q."/>
            <person name="Abouelleil A."/>
            <person name="Aftuck L."/>
            <person name="Bessette D."/>
            <person name="Brown A."/>
            <person name="FitzGerald M."/>
            <person name="Lui A."/>
            <person name="Macdonald J.P."/>
            <person name="Priest M."/>
            <person name="Orbach M.J."/>
            <person name="Galgiani J.N."/>
            <person name="Kirkland T.N."/>
            <person name="Cole G.T."/>
            <person name="Birren B.W."/>
            <person name="Henn M.R."/>
            <person name="Taylor J.W."/>
            <person name="Rounsley S.D."/>
        </authorList>
    </citation>
    <scope>NUCLEOTIDE SEQUENCE [LARGE SCALE GENOMIC DNA]</scope>
    <source>
        <strain evidence="2">RMSCC 2394</strain>
    </source>
</reference>
<gene>
    <name evidence="1" type="ORF">CIRG_00347</name>
</gene>
<dbReference type="EMBL" id="DS028093">
    <property type="protein sequence ID" value="KMP00205.1"/>
    <property type="molecule type" value="Genomic_DNA"/>
</dbReference>
<sequence>MLEVRLQLLTSPSRQGKFILGDTLEEYTEQRRHIVMLLDLLHARRGERWRHTQFTLQSPKEISWIAVLDGHRPSVTPAAGQRIPPLFDFIIADRDRQNLNLAIANHGRGLVTFSRTRQIQRADCRRTRLEREPTLAGLRVRLRRRHGRSTDGLRLAHMATLCPGSDRAIRAALQP</sequence>
<dbReference type="AlphaFoldDB" id="A0A0J6XXP2"/>
<proteinExistence type="predicted"/>
<dbReference type="Proteomes" id="UP000054565">
    <property type="component" value="Unassembled WGS sequence"/>
</dbReference>
<evidence type="ECO:0000313" key="1">
    <source>
        <dbReference type="EMBL" id="KMP00205.1"/>
    </source>
</evidence>
<organism evidence="1 2">
    <name type="scientific">Coccidioides immitis RMSCC 2394</name>
    <dbReference type="NCBI Taxonomy" id="404692"/>
    <lineage>
        <taxon>Eukaryota</taxon>
        <taxon>Fungi</taxon>
        <taxon>Dikarya</taxon>
        <taxon>Ascomycota</taxon>
        <taxon>Pezizomycotina</taxon>
        <taxon>Eurotiomycetes</taxon>
        <taxon>Eurotiomycetidae</taxon>
        <taxon>Onygenales</taxon>
        <taxon>Onygenaceae</taxon>
        <taxon>Coccidioides</taxon>
    </lineage>
</organism>
<protein>
    <submittedName>
        <fullName evidence="1">Uncharacterized protein</fullName>
    </submittedName>
</protein>
<accession>A0A0J6XXP2</accession>